<evidence type="ECO:0000313" key="3">
    <source>
        <dbReference type="Proteomes" id="UP000789375"/>
    </source>
</evidence>
<accession>A0A9N9GBK4</accession>
<organism evidence="2 3">
    <name type="scientific">Funneliformis mosseae</name>
    <name type="common">Endomycorrhizal fungus</name>
    <name type="synonym">Glomus mosseae</name>
    <dbReference type="NCBI Taxonomy" id="27381"/>
    <lineage>
        <taxon>Eukaryota</taxon>
        <taxon>Fungi</taxon>
        <taxon>Fungi incertae sedis</taxon>
        <taxon>Mucoromycota</taxon>
        <taxon>Glomeromycotina</taxon>
        <taxon>Glomeromycetes</taxon>
        <taxon>Glomerales</taxon>
        <taxon>Glomeraceae</taxon>
        <taxon>Funneliformis</taxon>
    </lineage>
</organism>
<feature type="region of interest" description="Disordered" evidence="1">
    <location>
        <begin position="69"/>
        <end position="93"/>
    </location>
</feature>
<keyword evidence="3" id="KW-1185">Reference proteome</keyword>
<name>A0A9N9GBK4_FUNMO</name>
<proteinExistence type="predicted"/>
<evidence type="ECO:0000256" key="1">
    <source>
        <dbReference type="SAM" id="MobiDB-lite"/>
    </source>
</evidence>
<dbReference type="Proteomes" id="UP000789375">
    <property type="component" value="Unassembled WGS sequence"/>
</dbReference>
<sequence>MILTIFYLDSEKYGSESDLTRSIPLRQIKASQDTKPSNHNYDIIETPIIKEQEVLEPISYPENSTLYNNLQNDLGSHSRRNHSPLKPVPLRMI</sequence>
<gene>
    <name evidence="2" type="ORF">FMOSSE_LOCUS8665</name>
</gene>
<comment type="caution">
    <text evidence="2">The sequence shown here is derived from an EMBL/GenBank/DDBJ whole genome shotgun (WGS) entry which is preliminary data.</text>
</comment>
<reference evidence="2" key="1">
    <citation type="submission" date="2021-06" db="EMBL/GenBank/DDBJ databases">
        <authorList>
            <person name="Kallberg Y."/>
            <person name="Tangrot J."/>
            <person name="Rosling A."/>
        </authorList>
    </citation>
    <scope>NUCLEOTIDE SEQUENCE</scope>
    <source>
        <strain evidence="2">87-6 pot B 2015</strain>
    </source>
</reference>
<dbReference type="EMBL" id="CAJVPP010002298">
    <property type="protein sequence ID" value="CAG8595424.1"/>
    <property type="molecule type" value="Genomic_DNA"/>
</dbReference>
<evidence type="ECO:0000313" key="2">
    <source>
        <dbReference type="EMBL" id="CAG8595424.1"/>
    </source>
</evidence>
<protein>
    <submittedName>
        <fullName evidence="2">7342_t:CDS:1</fullName>
    </submittedName>
</protein>
<dbReference type="AlphaFoldDB" id="A0A9N9GBK4"/>